<accession>A0ABQ9GAI6</accession>
<gene>
    <name evidence="1" type="ORF">PR048_028424</name>
</gene>
<feature type="non-terminal residue" evidence="1">
    <location>
        <position position="223"/>
    </location>
</feature>
<reference evidence="1 2" key="1">
    <citation type="submission" date="2023-02" db="EMBL/GenBank/DDBJ databases">
        <title>LHISI_Scaffold_Assembly.</title>
        <authorList>
            <person name="Stuart O.P."/>
            <person name="Cleave R."/>
            <person name="Magrath M.J.L."/>
            <person name="Mikheyev A.S."/>
        </authorList>
    </citation>
    <scope>NUCLEOTIDE SEQUENCE [LARGE SCALE GENOMIC DNA]</scope>
    <source>
        <strain evidence="1">Daus_M_001</strain>
        <tissue evidence="1">Leg muscle</tissue>
    </source>
</reference>
<name>A0ABQ9GAI6_9NEOP</name>
<dbReference type="InterPro" id="IPR012337">
    <property type="entry name" value="RNaseH-like_sf"/>
</dbReference>
<comment type="caution">
    <text evidence="1">The sequence shown here is derived from an EMBL/GenBank/DDBJ whole genome shotgun (WGS) entry which is preliminary data.</text>
</comment>
<organism evidence="1 2">
    <name type="scientific">Dryococelus australis</name>
    <dbReference type="NCBI Taxonomy" id="614101"/>
    <lineage>
        <taxon>Eukaryota</taxon>
        <taxon>Metazoa</taxon>
        <taxon>Ecdysozoa</taxon>
        <taxon>Arthropoda</taxon>
        <taxon>Hexapoda</taxon>
        <taxon>Insecta</taxon>
        <taxon>Pterygota</taxon>
        <taxon>Neoptera</taxon>
        <taxon>Polyneoptera</taxon>
        <taxon>Phasmatodea</taxon>
        <taxon>Verophasmatodea</taxon>
        <taxon>Anareolatae</taxon>
        <taxon>Phasmatidae</taxon>
        <taxon>Eurycanthinae</taxon>
        <taxon>Dryococelus</taxon>
    </lineage>
</organism>
<dbReference type="Proteomes" id="UP001159363">
    <property type="component" value="Chromosome 12"/>
</dbReference>
<evidence type="ECO:0000313" key="1">
    <source>
        <dbReference type="EMBL" id="KAJ8869434.1"/>
    </source>
</evidence>
<sequence length="223" mass="25018">MTRWNSWFHSIEYITEYLENLIEFLKGVDSGVSAEYFTNLSNCERTIIQCSAEFLIEHGTPLTKHILELEGSSYTVSHELCPLLSDLENNFLLVSRGIFGDKTSAALSKLPTPVKKLFAVAKTLSIVATVTQKAFLEGYPAFQAQTAKALEEEPNVDVCQVLQELKNDHANFVLQAFAILWIPAPNVDCERGFSSYGHIFSDLHTGLKTCNIEIMLLKYFSGR</sequence>
<dbReference type="EMBL" id="JARBHB010000013">
    <property type="protein sequence ID" value="KAJ8869434.1"/>
    <property type="molecule type" value="Genomic_DNA"/>
</dbReference>
<proteinExistence type="predicted"/>
<evidence type="ECO:0008006" key="3">
    <source>
        <dbReference type="Google" id="ProtNLM"/>
    </source>
</evidence>
<protein>
    <recommendedName>
        <fullName evidence="3">HAT C-terminal dimerisation domain-containing protein</fullName>
    </recommendedName>
</protein>
<evidence type="ECO:0000313" key="2">
    <source>
        <dbReference type="Proteomes" id="UP001159363"/>
    </source>
</evidence>
<dbReference type="SUPFAM" id="SSF53098">
    <property type="entry name" value="Ribonuclease H-like"/>
    <property type="match status" value="1"/>
</dbReference>
<keyword evidence="2" id="KW-1185">Reference proteome</keyword>